<feature type="region of interest" description="Disordered" evidence="1">
    <location>
        <begin position="152"/>
        <end position="205"/>
    </location>
</feature>
<dbReference type="Proteomes" id="UP000800094">
    <property type="component" value="Unassembled WGS sequence"/>
</dbReference>
<accession>A0A6A6I3N4</accession>
<sequence length="370" mass="38848">MVVTETAAVVEETAAPEPDIDEAVMRELNIDELVELDIDVELEVRLAEDVELKKEASELVGELVKADEKLAALELLGIGVENERLPLEIGAVTDEEAGADNEILEKLEGIAGVVVRPIDEPLGFLGDVEVLLAGVEDGGAWLDVVDVAVPEDTTEVDAGGDETDDPPLVADGMSDETPGEDPEEADGCEGLPEGEDDPIGGGLTKDVGEDAVGFEELRIPVAVLPVGIPMLDEGLLGADDGPGKDTVNRLLCAPDGWLESAVDGALNDSEMTNEDGYEKLPVLKVVDILVIVMVCPPDATLVMVKIVEMVDTEGLDGKAEGPRSELVIDAEEGRPRTLELPGMTGEPDSEVWLPLEGTTGVGGLGPTIEL</sequence>
<reference evidence="2" key="1">
    <citation type="journal article" date="2020" name="Stud. Mycol.">
        <title>101 Dothideomycetes genomes: a test case for predicting lifestyles and emergence of pathogens.</title>
        <authorList>
            <person name="Haridas S."/>
            <person name="Albert R."/>
            <person name="Binder M."/>
            <person name="Bloem J."/>
            <person name="Labutti K."/>
            <person name="Salamov A."/>
            <person name="Andreopoulos B."/>
            <person name="Baker S."/>
            <person name="Barry K."/>
            <person name="Bills G."/>
            <person name="Bluhm B."/>
            <person name="Cannon C."/>
            <person name="Castanera R."/>
            <person name="Culley D."/>
            <person name="Daum C."/>
            <person name="Ezra D."/>
            <person name="Gonzalez J."/>
            <person name="Henrissat B."/>
            <person name="Kuo A."/>
            <person name="Liang C."/>
            <person name="Lipzen A."/>
            <person name="Lutzoni F."/>
            <person name="Magnuson J."/>
            <person name="Mondo S."/>
            <person name="Nolan M."/>
            <person name="Ohm R."/>
            <person name="Pangilinan J."/>
            <person name="Park H.-J."/>
            <person name="Ramirez L."/>
            <person name="Alfaro M."/>
            <person name="Sun H."/>
            <person name="Tritt A."/>
            <person name="Yoshinaga Y."/>
            <person name="Zwiers L.-H."/>
            <person name="Turgeon B."/>
            <person name="Goodwin S."/>
            <person name="Spatafora J."/>
            <person name="Crous P."/>
            <person name="Grigoriev I."/>
        </authorList>
    </citation>
    <scope>NUCLEOTIDE SEQUENCE</scope>
    <source>
        <strain evidence="2">CBS 122368</strain>
    </source>
</reference>
<evidence type="ECO:0000313" key="3">
    <source>
        <dbReference type="Proteomes" id="UP000800094"/>
    </source>
</evidence>
<evidence type="ECO:0000313" key="2">
    <source>
        <dbReference type="EMBL" id="KAF2244779.1"/>
    </source>
</evidence>
<name>A0A6A6I3N4_9PLEO</name>
<dbReference type="AlphaFoldDB" id="A0A6A6I3N4"/>
<gene>
    <name evidence="2" type="ORF">BU26DRAFT_608310</name>
</gene>
<feature type="compositionally biased region" description="Acidic residues" evidence="1">
    <location>
        <begin position="152"/>
        <end position="165"/>
    </location>
</feature>
<dbReference type="GeneID" id="54589165"/>
<proteinExistence type="predicted"/>
<dbReference type="EMBL" id="ML987202">
    <property type="protein sequence ID" value="KAF2244779.1"/>
    <property type="molecule type" value="Genomic_DNA"/>
</dbReference>
<dbReference type="RefSeq" id="XP_033679783.1">
    <property type="nucleotide sequence ID" value="XM_033835835.1"/>
</dbReference>
<organism evidence="2 3">
    <name type="scientific">Trematosphaeria pertusa</name>
    <dbReference type="NCBI Taxonomy" id="390896"/>
    <lineage>
        <taxon>Eukaryota</taxon>
        <taxon>Fungi</taxon>
        <taxon>Dikarya</taxon>
        <taxon>Ascomycota</taxon>
        <taxon>Pezizomycotina</taxon>
        <taxon>Dothideomycetes</taxon>
        <taxon>Pleosporomycetidae</taxon>
        <taxon>Pleosporales</taxon>
        <taxon>Massarineae</taxon>
        <taxon>Trematosphaeriaceae</taxon>
        <taxon>Trematosphaeria</taxon>
    </lineage>
</organism>
<keyword evidence="3" id="KW-1185">Reference proteome</keyword>
<protein>
    <submittedName>
        <fullName evidence="2">Uncharacterized protein</fullName>
    </submittedName>
</protein>
<evidence type="ECO:0000256" key="1">
    <source>
        <dbReference type="SAM" id="MobiDB-lite"/>
    </source>
</evidence>
<feature type="compositionally biased region" description="Acidic residues" evidence="1">
    <location>
        <begin position="173"/>
        <end position="198"/>
    </location>
</feature>